<keyword evidence="5" id="KW-0119">Carbohydrate metabolism</keyword>
<dbReference type="PANTHER" id="PTHR30246:SF1">
    <property type="entry name" value="2-DEHYDRO-3-DEOXY-6-PHOSPHOGALACTONATE ALDOLASE-RELATED"/>
    <property type="match status" value="1"/>
</dbReference>
<dbReference type="CDD" id="cd00452">
    <property type="entry name" value="KDPG_aldolase"/>
    <property type="match status" value="1"/>
</dbReference>
<evidence type="ECO:0000256" key="5">
    <source>
        <dbReference type="ARBA" id="ARBA00023277"/>
    </source>
</evidence>
<proteinExistence type="inferred from homology"/>
<dbReference type="GO" id="GO:0008700">
    <property type="term" value="F:(R,S)-4-hydroxy-2-oxoglutarate aldolase activity"/>
    <property type="evidence" value="ECO:0007669"/>
    <property type="project" value="UniProtKB-EC"/>
</dbReference>
<comment type="subunit">
    <text evidence="3">Homotrimer.</text>
</comment>
<evidence type="ECO:0000256" key="2">
    <source>
        <dbReference type="ARBA" id="ARBA00006906"/>
    </source>
</evidence>
<evidence type="ECO:0000313" key="6">
    <source>
        <dbReference type="EMBL" id="MBC5716744.1"/>
    </source>
</evidence>
<evidence type="ECO:0000313" key="7">
    <source>
        <dbReference type="Proteomes" id="UP000602260"/>
    </source>
</evidence>
<evidence type="ECO:0000256" key="4">
    <source>
        <dbReference type="ARBA" id="ARBA00023239"/>
    </source>
</evidence>
<comment type="similarity">
    <text evidence="2">Belongs to the KHG/KDPG aldolase family.</text>
</comment>
<sequence>MDALSVIKDHGIIPVLGLKDPETAPQVAAALRAGGLPLLEVTMRAPLAMDCLKAIKAADPDMLVGAGTILHTQQVDQAKAAGADFIVAPGFNPAVVKRCQELGLPVVPGCITPTEIEAGLALGLTTFKFFPSEAMNGMATIKQLCGPYGSIQFIPTAGITMDNLENYLSSDKIAAVGGSFMAPSAMVDAQDWAGITALCRKAVDKSLGFTLAHVGINGESKDEGLGAAEWFNRCFGWPVKEGGRSNFAATYVECCNQRFPGKFGHIGVFTLSMRRALAYFRAHGIATREEFKNVNAKGELVAVYLEEEVGGFAVHIVKKS</sequence>
<dbReference type="Proteomes" id="UP000602260">
    <property type="component" value="Unassembled WGS sequence"/>
</dbReference>
<dbReference type="AlphaFoldDB" id="A0A8J6M1H3"/>
<name>A0A8J6M1H3_9FIRM</name>
<comment type="caution">
    <text evidence="6">The sequence shown here is derived from an EMBL/GenBank/DDBJ whole genome shotgun (WGS) entry which is preliminary data.</text>
</comment>
<dbReference type="EC" id="4.1.3.16" evidence="6"/>
<dbReference type="Gene3D" id="3.20.20.70">
    <property type="entry name" value="Aldolase class I"/>
    <property type="match status" value="1"/>
</dbReference>
<comment type="pathway">
    <text evidence="1">Carbohydrate acid metabolism.</text>
</comment>
<dbReference type="EMBL" id="JACOPN010000003">
    <property type="protein sequence ID" value="MBC5716744.1"/>
    <property type="molecule type" value="Genomic_DNA"/>
</dbReference>
<dbReference type="SUPFAM" id="SSF51569">
    <property type="entry name" value="Aldolase"/>
    <property type="match status" value="1"/>
</dbReference>
<dbReference type="InterPro" id="IPR000887">
    <property type="entry name" value="Aldlse_KDPG_KHG"/>
</dbReference>
<organism evidence="6 7">
    <name type="scientific">Flintibacter faecis</name>
    <dbReference type="NCBI Taxonomy" id="2763047"/>
    <lineage>
        <taxon>Bacteria</taxon>
        <taxon>Bacillati</taxon>
        <taxon>Bacillota</taxon>
        <taxon>Clostridia</taxon>
        <taxon>Eubacteriales</taxon>
        <taxon>Flintibacter</taxon>
    </lineage>
</organism>
<dbReference type="InterPro" id="IPR013785">
    <property type="entry name" value="Aldolase_TIM"/>
</dbReference>
<evidence type="ECO:0000256" key="3">
    <source>
        <dbReference type="ARBA" id="ARBA00011233"/>
    </source>
</evidence>
<accession>A0A8J6M1H3</accession>
<keyword evidence="7" id="KW-1185">Reference proteome</keyword>
<dbReference type="EC" id="4.1.2.14" evidence="6"/>
<gene>
    <name evidence="6" type="primary">eda</name>
    <name evidence="6" type="ORF">H8S55_05320</name>
</gene>
<dbReference type="NCBIfam" id="TIGR01182">
    <property type="entry name" value="eda"/>
    <property type="match status" value="1"/>
</dbReference>
<protein>
    <submittedName>
        <fullName evidence="6">Bifunctional 4-hydroxy-2-oxoglutarate aldolase/2-dehydro-3-deoxy-phosphogluconate aldolase</fullName>
        <ecNumber evidence="6">4.1.2.14</ecNumber>
        <ecNumber evidence="6">4.1.3.16</ecNumber>
    </submittedName>
</protein>
<dbReference type="RefSeq" id="WP_186878100.1">
    <property type="nucleotide sequence ID" value="NZ_JACOPN010000003.1"/>
</dbReference>
<dbReference type="PANTHER" id="PTHR30246">
    <property type="entry name" value="2-KETO-3-DEOXY-6-PHOSPHOGLUCONATE ALDOLASE"/>
    <property type="match status" value="1"/>
</dbReference>
<dbReference type="Pfam" id="PF01081">
    <property type="entry name" value="Aldolase"/>
    <property type="match status" value="1"/>
</dbReference>
<keyword evidence="4 6" id="KW-0456">Lyase</keyword>
<dbReference type="GO" id="GO:0008675">
    <property type="term" value="F:2-dehydro-3-deoxy-phosphogluconate aldolase activity"/>
    <property type="evidence" value="ECO:0007669"/>
    <property type="project" value="UniProtKB-EC"/>
</dbReference>
<reference evidence="6" key="1">
    <citation type="submission" date="2020-08" db="EMBL/GenBank/DDBJ databases">
        <title>Genome public.</title>
        <authorList>
            <person name="Liu C."/>
            <person name="Sun Q."/>
        </authorList>
    </citation>
    <scope>NUCLEOTIDE SEQUENCE</scope>
    <source>
        <strain evidence="6">BX5</strain>
    </source>
</reference>
<evidence type="ECO:0000256" key="1">
    <source>
        <dbReference type="ARBA" id="ARBA00004761"/>
    </source>
</evidence>